<keyword evidence="1" id="KW-1185">Reference proteome</keyword>
<dbReference type="RefSeq" id="XP_020098904.1">
    <property type="nucleotide sequence ID" value="XM_020243315.1"/>
</dbReference>
<protein>
    <submittedName>
        <fullName evidence="2">Uncharacterized protein LOC109717494</fullName>
    </submittedName>
</protein>
<proteinExistence type="predicted"/>
<evidence type="ECO:0000313" key="2">
    <source>
        <dbReference type="RefSeq" id="XP_020098904.1"/>
    </source>
</evidence>
<gene>
    <name evidence="2" type="primary">LOC109717494</name>
</gene>
<dbReference type="Gramene" id="Aco005339.1.mrna1">
    <property type="protein sequence ID" value="Aco005339.1.mrna1.cds1"/>
    <property type="gene ID" value="Aco005339.1.path1"/>
</dbReference>
<sequence>MDQTHTSPTHSSSYFPSCMASPPSWLVLHRPSNPSRFHLLARGDAAQRQQRSAPSWRRLLDRLVREGKKGVCRSMRTSKPLITFGYDAASYAKNFDDSCLADGSRRFRPEDVAGAC</sequence>
<accession>A0A6P5FSJ8</accession>
<organism evidence="1 2">
    <name type="scientific">Ananas comosus</name>
    <name type="common">Pineapple</name>
    <name type="synonym">Ananas ananas</name>
    <dbReference type="NCBI Taxonomy" id="4615"/>
    <lineage>
        <taxon>Eukaryota</taxon>
        <taxon>Viridiplantae</taxon>
        <taxon>Streptophyta</taxon>
        <taxon>Embryophyta</taxon>
        <taxon>Tracheophyta</taxon>
        <taxon>Spermatophyta</taxon>
        <taxon>Magnoliopsida</taxon>
        <taxon>Liliopsida</taxon>
        <taxon>Poales</taxon>
        <taxon>Bromeliaceae</taxon>
        <taxon>Bromelioideae</taxon>
        <taxon>Ananas</taxon>
    </lineage>
</organism>
<reference evidence="1" key="1">
    <citation type="journal article" date="2015" name="Nat. Genet.">
        <title>The pineapple genome and the evolution of CAM photosynthesis.</title>
        <authorList>
            <person name="Ming R."/>
            <person name="VanBuren R."/>
            <person name="Wai C.M."/>
            <person name="Tang H."/>
            <person name="Schatz M.C."/>
            <person name="Bowers J.E."/>
            <person name="Lyons E."/>
            <person name="Wang M.L."/>
            <person name="Chen J."/>
            <person name="Biggers E."/>
            <person name="Zhang J."/>
            <person name="Huang L."/>
            <person name="Zhang L."/>
            <person name="Miao W."/>
            <person name="Zhang J."/>
            <person name="Ye Z."/>
            <person name="Miao C."/>
            <person name="Lin Z."/>
            <person name="Wang H."/>
            <person name="Zhou H."/>
            <person name="Yim W.C."/>
            <person name="Priest H.D."/>
            <person name="Zheng C."/>
            <person name="Woodhouse M."/>
            <person name="Edger P.P."/>
            <person name="Guyot R."/>
            <person name="Guo H.B."/>
            <person name="Guo H."/>
            <person name="Zheng G."/>
            <person name="Singh R."/>
            <person name="Sharma A."/>
            <person name="Min X."/>
            <person name="Zheng Y."/>
            <person name="Lee H."/>
            <person name="Gurtowski J."/>
            <person name="Sedlazeck F.J."/>
            <person name="Harkess A."/>
            <person name="McKain M.R."/>
            <person name="Liao Z."/>
            <person name="Fang J."/>
            <person name="Liu J."/>
            <person name="Zhang X."/>
            <person name="Zhang Q."/>
            <person name="Hu W."/>
            <person name="Qin Y."/>
            <person name="Wang K."/>
            <person name="Chen L.Y."/>
            <person name="Shirley N."/>
            <person name="Lin Y.R."/>
            <person name="Liu L.Y."/>
            <person name="Hernandez A.G."/>
            <person name="Wright C.L."/>
            <person name="Bulone V."/>
            <person name="Tuskan G.A."/>
            <person name="Heath K."/>
            <person name="Zee F."/>
            <person name="Moore P.H."/>
            <person name="Sunkar R."/>
            <person name="Leebens-Mack J.H."/>
            <person name="Mockler T."/>
            <person name="Bennetzen J.L."/>
            <person name="Freeling M."/>
            <person name="Sankoff D."/>
            <person name="Paterson A.H."/>
            <person name="Zhu X."/>
            <person name="Yang X."/>
            <person name="Smith J.A."/>
            <person name="Cushman J.C."/>
            <person name="Paull R.E."/>
            <person name="Yu Q."/>
        </authorList>
    </citation>
    <scope>NUCLEOTIDE SEQUENCE [LARGE SCALE GENOMIC DNA]</scope>
    <source>
        <strain evidence="1">cv. F153</strain>
    </source>
</reference>
<reference evidence="2" key="2">
    <citation type="submission" date="2025-08" db="UniProtKB">
        <authorList>
            <consortium name="RefSeq"/>
        </authorList>
    </citation>
    <scope>IDENTIFICATION</scope>
    <source>
        <tissue evidence="2">Leaf</tissue>
    </source>
</reference>
<evidence type="ECO:0000313" key="1">
    <source>
        <dbReference type="Proteomes" id="UP000515123"/>
    </source>
</evidence>
<dbReference type="GeneID" id="109717494"/>
<dbReference type="Proteomes" id="UP000515123">
    <property type="component" value="Linkage group 11"/>
</dbReference>
<name>A0A6P5FSJ8_ANACO</name>
<dbReference type="OrthoDB" id="692779at2759"/>
<dbReference type="AlphaFoldDB" id="A0A6P5FSJ8"/>